<dbReference type="AlphaFoldDB" id="A0A139WWE1"/>
<evidence type="ECO:0000313" key="2">
    <source>
        <dbReference type="Proteomes" id="UP000076925"/>
    </source>
</evidence>
<protein>
    <submittedName>
        <fullName evidence="1">Glutathione S-transferase</fullName>
    </submittedName>
</protein>
<dbReference type="STRING" id="128403.WA1_44605"/>
<dbReference type="GO" id="GO:0016740">
    <property type="term" value="F:transferase activity"/>
    <property type="evidence" value="ECO:0007669"/>
    <property type="project" value="UniProtKB-KW"/>
</dbReference>
<name>A0A139WWE1_9CYAN</name>
<dbReference type="Proteomes" id="UP000076925">
    <property type="component" value="Unassembled WGS sequence"/>
</dbReference>
<organism evidence="1 2">
    <name type="scientific">Scytonema hofmannii PCC 7110</name>
    <dbReference type="NCBI Taxonomy" id="128403"/>
    <lineage>
        <taxon>Bacteria</taxon>
        <taxon>Bacillati</taxon>
        <taxon>Cyanobacteriota</taxon>
        <taxon>Cyanophyceae</taxon>
        <taxon>Nostocales</taxon>
        <taxon>Scytonemataceae</taxon>
        <taxon>Scytonema</taxon>
    </lineage>
</organism>
<dbReference type="EMBL" id="ANNX02000047">
    <property type="protein sequence ID" value="KYC36759.1"/>
    <property type="molecule type" value="Genomic_DNA"/>
</dbReference>
<gene>
    <name evidence="1" type="ORF">WA1_44605</name>
</gene>
<accession>A0A139WWE1</accession>
<comment type="caution">
    <text evidence="1">The sequence shown here is derived from an EMBL/GenBank/DDBJ whole genome shotgun (WGS) entry which is preliminary data.</text>
</comment>
<sequence length="103" mass="11562">MKRITLIVLSVSTTIMVGLNNRLALVMALPPLQDIPEEILRMEIVTAARSPIDGSLVSASEYSKLQLQLSVSPPPKLDPKIRDQVFLLRIRKLLLQIFPFLDI</sequence>
<evidence type="ECO:0000313" key="1">
    <source>
        <dbReference type="EMBL" id="KYC36759.1"/>
    </source>
</evidence>
<proteinExistence type="predicted"/>
<dbReference type="OrthoDB" id="515557at2"/>
<keyword evidence="2" id="KW-1185">Reference proteome</keyword>
<keyword evidence="1" id="KW-0808">Transferase</keyword>
<reference evidence="1 2" key="1">
    <citation type="journal article" date="2013" name="Genome Biol. Evol.">
        <title>Genomes of Stigonematalean cyanobacteria (subsection V) and the evolution of oxygenic photosynthesis from prokaryotes to plastids.</title>
        <authorList>
            <person name="Dagan T."/>
            <person name="Roettger M."/>
            <person name="Stucken K."/>
            <person name="Landan G."/>
            <person name="Koch R."/>
            <person name="Major P."/>
            <person name="Gould S.B."/>
            <person name="Goremykin V.V."/>
            <person name="Rippka R."/>
            <person name="Tandeau de Marsac N."/>
            <person name="Gugger M."/>
            <person name="Lockhart P.J."/>
            <person name="Allen J.F."/>
            <person name="Brune I."/>
            <person name="Maus I."/>
            <person name="Puhler A."/>
            <person name="Martin W.F."/>
        </authorList>
    </citation>
    <scope>NUCLEOTIDE SEQUENCE [LARGE SCALE GENOMIC DNA]</scope>
    <source>
        <strain evidence="1 2">PCC 7110</strain>
    </source>
</reference>